<dbReference type="Gene3D" id="3.80.10.10">
    <property type="entry name" value="Ribonuclease Inhibitor"/>
    <property type="match status" value="1"/>
</dbReference>
<accession>A0A183AQX0</accession>
<evidence type="ECO:0000256" key="1">
    <source>
        <dbReference type="SAM" id="Coils"/>
    </source>
</evidence>
<feature type="coiled-coil region" evidence="1">
    <location>
        <begin position="131"/>
        <end position="158"/>
    </location>
</feature>
<feature type="compositionally biased region" description="Polar residues" evidence="2">
    <location>
        <begin position="167"/>
        <end position="179"/>
    </location>
</feature>
<sequence length="748" mass="83304">MSTLADVSAILEEMGYNVYDIERAYIGGYKTVEEIIEFFSSGGSSLHLEESSNRLKLPSAQRTYTSAFNPRPVYVNLSDMQWSEQTGDTNLPSSTGACAEEPNAEPVQSRISSTSVQERFEFEQRESRKLADALRKEKLMEERERERLRAEIAAERQARILAHQSTSLAPVTTGSSTVNCPPDNVVSSGPRDKIKLKIILFDRTHAPCYIELDQSNSYADLLSHIQPNLTANPPARNVPSVDTLSTSNPFVQALDQHLVSLSTTDPCVHLLVQTWPRRELTHPCARTPEPDPEIMTQRLTEMQITNGTTIAVRHVNCEFQTKVMERISELNDLRPRSGPEFITPASPPPPPPAPVPDPDPPGEDEPEDYPMEPVFPIQNPRFPGQGQQLRPQAPDGAIPASALSVQENVRRAALNLEERLRSTTATPTAPSDPASECSSWAQVPTLVKLCLHSIHTWVTQYADALSAARLGLIHETTSRTTATTGTRYGLTVKQSDQASIDQRRMEHWVAHHLSGMRWPNVLGQQLVRSLMDEKCFTARTAVLLRNSMVYKALIGSSRRPDRGLSTEVHLYITTTLIQKRSDVGQTGHYILTSTELIQCLADRWTGLVDLRLDSDHPYQIATEGICDLSRLQNLKSLSVCGLHSVNDETLPHILELRQLRVLCLSDTKVSDEGWTRSWSAEQSSQSCGERPLLKLELARMGPLFTDSGLCAVAQLFPRLQSLSIARSDVSPYACTLIYTYIRSPRCRS</sequence>
<feature type="compositionally biased region" description="Pro residues" evidence="2">
    <location>
        <begin position="345"/>
        <end position="359"/>
    </location>
</feature>
<evidence type="ECO:0000313" key="5">
    <source>
        <dbReference type="WBParaSite" id="ECPE_0000938401-mRNA-1"/>
    </source>
</evidence>
<reference evidence="3 4" key="2">
    <citation type="submission" date="2018-11" db="EMBL/GenBank/DDBJ databases">
        <authorList>
            <consortium name="Pathogen Informatics"/>
        </authorList>
    </citation>
    <scope>NUCLEOTIDE SEQUENCE [LARGE SCALE GENOMIC DNA]</scope>
    <source>
        <strain evidence="3 4">Egypt</strain>
    </source>
</reference>
<keyword evidence="4" id="KW-1185">Reference proteome</keyword>
<dbReference type="OrthoDB" id="6271780at2759"/>
<dbReference type="Proteomes" id="UP000272942">
    <property type="component" value="Unassembled WGS sequence"/>
</dbReference>
<feature type="region of interest" description="Disordered" evidence="2">
    <location>
        <begin position="84"/>
        <end position="116"/>
    </location>
</feature>
<evidence type="ECO:0000256" key="2">
    <source>
        <dbReference type="SAM" id="MobiDB-lite"/>
    </source>
</evidence>
<proteinExistence type="predicted"/>
<dbReference type="EMBL" id="UZAN01047288">
    <property type="protein sequence ID" value="VDP85218.1"/>
    <property type="molecule type" value="Genomic_DNA"/>
</dbReference>
<keyword evidence="1" id="KW-0175">Coiled coil</keyword>
<evidence type="ECO:0000313" key="3">
    <source>
        <dbReference type="EMBL" id="VDP85218.1"/>
    </source>
</evidence>
<dbReference type="WBParaSite" id="ECPE_0000938401-mRNA-1">
    <property type="protein sequence ID" value="ECPE_0000938401-mRNA-1"/>
    <property type="gene ID" value="ECPE_0000938401"/>
</dbReference>
<dbReference type="SUPFAM" id="SSF52047">
    <property type="entry name" value="RNI-like"/>
    <property type="match status" value="1"/>
</dbReference>
<evidence type="ECO:0000313" key="4">
    <source>
        <dbReference type="Proteomes" id="UP000272942"/>
    </source>
</evidence>
<dbReference type="AlphaFoldDB" id="A0A183AQX0"/>
<gene>
    <name evidence="3" type="ORF">ECPE_LOCUS9355</name>
</gene>
<feature type="region of interest" description="Disordered" evidence="2">
    <location>
        <begin position="167"/>
        <end position="186"/>
    </location>
</feature>
<feature type="compositionally biased region" description="Polar residues" evidence="2">
    <location>
        <begin position="84"/>
        <end position="96"/>
    </location>
</feature>
<dbReference type="InterPro" id="IPR032675">
    <property type="entry name" value="LRR_dom_sf"/>
</dbReference>
<name>A0A183AQX0_9TREM</name>
<organism evidence="5">
    <name type="scientific">Echinostoma caproni</name>
    <dbReference type="NCBI Taxonomy" id="27848"/>
    <lineage>
        <taxon>Eukaryota</taxon>
        <taxon>Metazoa</taxon>
        <taxon>Spiralia</taxon>
        <taxon>Lophotrochozoa</taxon>
        <taxon>Platyhelminthes</taxon>
        <taxon>Trematoda</taxon>
        <taxon>Digenea</taxon>
        <taxon>Plagiorchiida</taxon>
        <taxon>Echinostomata</taxon>
        <taxon>Echinostomatoidea</taxon>
        <taxon>Echinostomatidae</taxon>
        <taxon>Echinostoma</taxon>
    </lineage>
</organism>
<feature type="compositionally biased region" description="Acidic residues" evidence="2">
    <location>
        <begin position="360"/>
        <end position="370"/>
    </location>
</feature>
<reference evidence="5" key="1">
    <citation type="submission" date="2016-06" db="UniProtKB">
        <authorList>
            <consortium name="WormBaseParasite"/>
        </authorList>
    </citation>
    <scope>IDENTIFICATION</scope>
</reference>
<protein>
    <submittedName>
        <fullName evidence="5">UBX domain-containing protein</fullName>
    </submittedName>
</protein>
<feature type="region of interest" description="Disordered" evidence="2">
    <location>
        <begin position="334"/>
        <end position="372"/>
    </location>
</feature>